<comment type="caution">
    <text evidence="2">The sequence shown here is derived from an EMBL/GenBank/DDBJ whole genome shotgun (WGS) entry which is preliminary data.</text>
</comment>
<feature type="region of interest" description="Disordered" evidence="1">
    <location>
        <begin position="220"/>
        <end position="247"/>
    </location>
</feature>
<accession>A0A8H7A382</accession>
<dbReference type="RefSeq" id="XP_036635448.1">
    <property type="nucleotide sequence ID" value="XM_036773975.1"/>
</dbReference>
<evidence type="ECO:0000256" key="1">
    <source>
        <dbReference type="SAM" id="MobiDB-lite"/>
    </source>
</evidence>
<dbReference type="VEuPathDB" id="FungiDB:PC9H_004391"/>
<gene>
    <name evidence="2" type="ORF">PC9H_004391</name>
</gene>
<dbReference type="EMBL" id="JACETU010000002">
    <property type="protein sequence ID" value="KAF7437549.1"/>
    <property type="molecule type" value="Genomic_DNA"/>
</dbReference>
<keyword evidence="3" id="KW-1185">Reference proteome</keyword>
<evidence type="ECO:0000313" key="3">
    <source>
        <dbReference type="Proteomes" id="UP000623687"/>
    </source>
</evidence>
<protein>
    <submittedName>
        <fullName evidence="2">Uncharacterized protein</fullName>
    </submittedName>
</protein>
<proteinExistence type="predicted"/>
<dbReference type="Proteomes" id="UP000623687">
    <property type="component" value="Unassembled WGS sequence"/>
</dbReference>
<name>A0A8H7A382_PLEOS</name>
<feature type="region of interest" description="Disordered" evidence="1">
    <location>
        <begin position="261"/>
        <end position="284"/>
    </location>
</feature>
<dbReference type="GeneID" id="59374209"/>
<reference evidence="2" key="1">
    <citation type="submission" date="2019-07" db="EMBL/GenBank/DDBJ databases">
        <authorList>
            <person name="Palmer J.M."/>
        </authorList>
    </citation>
    <scope>NUCLEOTIDE SEQUENCE</scope>
    <source>
        <strain evidence="2">PC9</strain>
    </source>
</reference>
<dbReference type="AlphaFoldDB" id="A0A8H7A382"/>
<sequence>MGGGGRKDCCYASGYGDGVLGPLPFDLEFRSAKFIVHRDGVVVDRPTIRPTTALRQYSCPAGLSTSEEFDWIKDIVGLLLYVYTLYSRGGDNVGLRDIWLSIADHEIGTSNDNRVPVIQLNKWAKWLHKDLGFVAPLMVSLTRQVRPEWGLLRPPPRPLHLHEAMQRLILEHVNTWETKELNVQLDTHTPRSYPKVERVPKAPGRHYPIIGQIHRASSLGKRVSHTLAGPGPKRRRKTNIRLPDGPLPPLPPLGMAWATLFGPPQPLLHSSEDDYGDEDEETSD</sequence>
<feature type="compositionally biased region" description="Acidic residues" evidence="1">
    <location>
        <begin position="273"/>
        <end position="284"/>
    </location>
</feature>
<organism evidence="2 3">
    <name type="scientific">Pleurotus ostreatus</name>
    <name type="common">Oyster mushroom</name>
    <name type="synonym">White-rot fungus</name>
    <dbReference type="NCBI Taxonomy" id="5322"/>
    <lineage>
        <taxon>Eukaryota</taxon>
        <taxon>Fungi</taxon>
        <taxon>Dikarya</taxon>
        <taxon>Basidiomycota</taxon>
        <taxon>Agaricomycotina</taxon>
        <taxon>Agaricomycetes</taxon>
        <taxon>Agaricomycetidae</taxon>
        <taxon>Agaricales</taxon>
        <taxon>Pleurotineae</taxon>
        <taxon>Pleurotaceae</taxon>
        <taxon>Pleurotus</taxon>
    </lineage>
</organism>
<evidence type="ECO:0000313" key="2">
    <source>
        <dbReference type="EMBL" id="KAF7437549.1"/>
    </source>
</evidence>
<dbReference type="OrthoDB" id="2902702at2759"/>